<dbReference type="AlphaFoldDB" id="A0A645A1T5"/>
<proteinExistence type="predicted"/>
<name>A0A645A1T5_9ZZZZ</name>
<evidence type="ECO:0000313" key="1">
    <source>
        <dbReference type="EMBL" id="MPM47160.1"/>
    </source>
</evidence>
<sequence>MAKLEFVDRRAYATETPFKVNMPYTIANPDVTTIINNMKEHKANLFDGTQLTVFGTVIAPATLVQTANPDYYNLTDAYVNLLDVTKVPITGGLRRWAFVRTAPTPTASILNPIVPLAPVNGTETFDIRQTAATVGTMYNNYTVVLKYYHFGNPANFVDVETINVIAKSAIREGGIQLLTPAAPLPATLQVVNGDVATIRKISDYVRVNDYLGNNLNVFVGAMDARVTAVNVLNQALDGTTTYAHLVSLTPAGTDWNITGTTSVSTITMDTEVPLTIEVTDLFFQKLRKEVKVLVKK</sequence>
<organism evidence="1">
    <name type="scientific">bioreactor metagenome</name>
    <dbReference type="NCBI Taxonomy" id="1076179"/>
    <lineage>
        <taxon>unclassified sequences</taxon>
        <taxon>metagenomes</taxon>
        <taxon>ecological metagenomes</taxon>
    </lineage>
</organism>
<dbReference type="EMBL" id="VSSQ01011565">
    <property type="protein sequence ID" value="MPM47160.1"/>
    <property type="molecule type" value="Genomic_DNA"/>
</dbReference>
<gene>
    <name evidence="1" type="ORF">SDC9_93868</name>
</gene>
<protein>
    <submittedName>
        <fullName evidence="1">Uncharacterized protein</fullName>
    </submittedName>
</protein>
<comment type="caution">
    <text evidence="1">The sequence shown here is derived from an EMBL/GenBank/DDBJ whole genome shotgun (WGS) entry which is preliminary data.</text>
</comment>
<reference evidence="1" key="1">
    <citation type="submission" date="2019-08" db="EMBL/GenBank/DDBJ databases">
        <authorList>
            <person name="Kucharzyk K."/>
            <person name="Murdoch R.W."/>
            <person name="Higgins S."/>
            <person name="Loffler F."/>
        </authorList>
    </citation>
    <scope>NUCLEOTIDE SEQUENCE</scope>
</reference>
<accession>A0A645A1T5</accession>